<dbReference type="Proteomes" id="UP001172055">
    <property type="component" value="Unassembled WGS sequence"/>
</dbReference>
<gene>
    <name evidence="1" type="ORF">QWY14_04125</name>
</gene>
<comment type="caution">
    <text evidence="1">The sequence shown here is derived from an EMBL/GenBank/DDBJ whole genome shotgun (WGS) entry which is preliminary data.</text>
</comment>
<protein>
    <submittedName>
        <fullName evidence="1">TetR family transcriptional regulator</fullName>
    </submittedName>
</protein>
<sequence length="274" mass="31091">MDFVLDQEVLYEKSAEWSEYEICSADWHDSHGLLIALRKEQHTVLCINGTSFVFPTQSLSSTFVRWIDSNHFVIVDRSNTEGKDNVFIMDLEGTLCHSFYGGEGVQDVEVAENGIWLSYHDEGVTGSGISEEGLVLFGYNGKVLFRYFSDLANKPYIDDCYAMTQGGGSTIWLFPYSEFPLIQLNAATKELQIYKMPQVLHGTRSIGIRENYVYTVGNYKYDGRLYALEIGRKTPQIIGELEGYSKGLGLSKRYDFISFTEGTVRIYTIKQARS</sequence>
<proteinExistence type="predicted"/>
<evidence type="ECO:0000313" key="2">
    <source>
        <dbReference type="Proteomes" id="UP001172055"/>
    </source>
</evidence>
<dbReference type="RefSeq" id="WP_301722854.1">
    <property type="nucleotide sequence ID" value="NZ_JAUJWV010000001.1"/>
</dbReference>
<name>A0ABT8MZ89_9BACL</name>
<organism evidence="1 2">
    <name type="scientific">Planococcus shixiaomingii</name>
    <dbReference type="NCBI Taxonomy" id="3058393"/>
    <lineage>
        <taxon>Bacteria</taxon>
        <taxon>Bacillati</taxon>
        <taxon>Bacillota</taxon>
        <taxon>Bacilli</taxon>
        <taxon>Bacillales</taxon>
        <taxon>Caryophanaceae</taxon>
        <taxon>Planococcus</taxon>
    </lineage>
</organism>
<keyword evidence="2" id="KW-1185">Reference proteome</keyword>
<accession>A0ABT8MZ89</accession>
<reference evidence="1 2" key="1">
    <citation type="submission" date="2023-06" db="EMBL/GenBank/DDBJ databases">
        <title>Novel species in genus Planococcus.</title>
        <authorList>
            <person name="Ning S."/>
        </authorList>
    </citation>
    <scope>NUCLEOTIDE SEQUENCE [LARGE SCALE GENOMIC DNA]</scope>
    <source>
        <strain evidence="1 2">N028</strain>
    </source>
</reference>
<dbReference type="EMBL" id="JAUJWV010000001">
    <property type="protein sequence ID" value="MDN7240961.1"/>
    <property type="molecule type" value="Genomic_DNA"/>
</dbReference>
<evidence type="ECO:0000313" key="1">
    <source>
        <dbReference type="EMBL" id="MDN7240961.1"/>
    </source>
</evidence>